<dbReference type="InterPro" id="IPR029062">
    <property type="entry name" value="Class_I_gatase-like"/>
</dbReference>
<gene>
    <name evidence="2" type="ORF">ABVQ20_16875</name>
</gene>
<accession>A0ABV2DF45</accession>
<dbReference type="Pfam" id="PF06283">
    <property type="entry name" value="ThuA"/>
    <property type="match status" value="1"/>
</dbReference>
<keyword evidence="3" id="KW-1185">Reference proteome</keyword>
<organism evidence="2 3">
    <name type="scientific">Mesorhizobium shangrilense</name>
    <dbReference type="NCBI Taxonomy" id="460060"/>
    <lineage>
        <taxon>Bacteria</taxon>
        <taxon>Pseudomonadati</taxon>
        <taxon>Pseudomonadota</taxon>
        <taxon>Alphaproteobacteria</taxon>
        <taxon>Hyphomicrobiales</taxon>
        <taxon>Phyllobacteriaceae</taxon>
        <taxon>Mesorhizobium</taxon>
    </lineage>
</organism>
<dbReference type="SUPFAM" id="SSF52317">
    <property type="entry name" value="Class I glutamine amidotransferase-like"/>
    <property type="match status" value="1"/>
</dbReference>
<sequence>MRRCLIISGGYAPHRAFEAGERVRSMLEQDGFAVTHSETLDAYDGEDLAGYDLIVPNWTVGRMSVDTSKRLWLAIWSGVGLGGFHGGMADGFRDNDRFRYMVGGAYVSEPGGITRYTVENARPDDPIMVGISDFEYHSEQYYMHVDPANEVLATTRFTGEDYPWIEGVVMPTVWKKPFGSGRVFFSALGHVPEEFDNQSMSTILRRGLNWASRTKSRL</sequence>
<dbReference type="EMBL" id="JBEWSZ010000001">
    <property type="protein sequence ID" value="MET2828655.1"/>
    <property type="molecule type" value="Genomic_DNA"/>
</dbReference>
<comment type="caution">
    <text evidence="2">The sequence shown here is derived from an EMBL/GenBank/DDBJ whole genome shotgun (WGS) entry which is preliminary data.</text>
</comment>
<dbReference type="PANTHER" id="PTHR40469:SF2">
    <property type="entry name" value="GALACTOSE-BINDING DOMAIN-LIKE SUPERFAMILY PROTEIN"/>
    <property type="match status" value="1"/>
</dbReference>
<dbReference type="RefSeq" id="WP_354460646.1">
    <property type="nucleotide sequence ID" value="NZ_JBEWSZ010000001.1"/>
</dbReference>
<dbReference type="InterPro" id="IPR029010">
    <property type="entry name" value="ThuA-like"/>
</dbReference>
<name>A0ABV2DF45_9HYPH</name>
<proteinExistence type="predicted"/>
<dbReference type="Proteomes" id="UP001548832">
    <property type="component" value="Unassembled WGS sequence"/>
</dbReference>
<dbReference type="PANTHER" id="PTHR40469">
    <property type="entry name" value="SECRETED GLYCOSYL HYDROLASE"/>
    <property type="match status" value="1"/>
</dbReference>
<evidence type="ECO:0000259" key="1">
    <source>
        <dbReference type="Pfam" id="PF06283"/>
    </source>
</evidence>
<feature type="domain" description="ThuA-like" evidence="1">
    <location>
        <begin position="4"/>
        <end position="211"/>
    </location>
</feature>
<protein>
    <submittedName>
        <fullName evidence="2">ThuA domain-containing protein</fullName>
    </submittedName>
</protein>
<dbReference type="Gene3D" id="3.40.50.880">
    <property type="match status" value="1"/>
</dbReference>
<evidence type="ECO:0000313" key="3">
    <source>
        <dbReference type="Proteomes" id="UP001548832"/>
    </source>
</evidence>
<reference evidence="2 3" key="1">
    <citation type="submission" date="2024-06" db="EMBL/GenBank/DDBJ databases">
        <authorList>
            <person name="Kim D.-U."/>
        </authorList>
    </citation>
    <scope>NUCLEOTIDE SEQUENCE [LARGE SCALE GENOMIC DNA]</scope>
    <source>
        <strain evidence="2 3">KACC15460</strain>
    </source>
</reference>
<evidence type="ECO:0000313" key="2">
    <source>
        <dbReference type="EMBL" id="MET2828655.1"/>
    </source>
</evidence>